<sequence length="450" mass="46870">MKLTFHHHRGPGGTGMSIPVQDSDRRAARPEQSRRALLAGSVGNLIEWYEFGVYGYFATIVAARFFTPEGGGEVEGLVKAYASFALAFFFRPVGAALFGRLGDRIGRRPVLILVIALMTAATTLIGALPTYATAGALAPWLLTFLRVVQGLSAGGEFGGAVSVMTEFAPPGRRGLYGSWQSFTVALGLLCGAGVAALLAVFLSEAQLSSWGWRLPFLLTLPLGLGALWLRLRLDETPAFASGRAHPNAYDRPPARRLAGAIALGASRVMGWAAAGYTFLVVLPSYLQSTLHATFQQALVATVLANLGFAATIVPAGLLSDRIGRRPVMLTGAALVTVLALPLLNLLQNTGTSNAAKGVAVCAAGAVVGLMAGPGPAMLSEMFPTRVRCTGLGLAYALSNAVFSGCAGLIITETIERTGNVDIPAYYAAATCAVSALALATVRTNQKSQGS</sequence>
<proteinExistence type="inferred from homology"/>
<dbReference type="InterPro" id="IPR051084">
    <property type="entry name" value="H+-coupled_symporters"/>
</dbReference>
<keyword evidence="4" id="KW-1003">Cell membrane</keyword>
<feature type="transmembrane region" description="Helical" evidence="10">
    <location>
        <begin position="77"/>
        <end position="98"/>
    </location>
</feature>
<evidence type="ECO:0000256" key="8">
    <source>
        <dbReference type="ARBA" id="ARBA00023136"/>
    </source>
</evidence>
<feature type="transmembrane region" description="Helical" evidence="10">
    <location>
        <begin position="422"/>
        <end position="441"/>
    </location>
</feature>
<evidence type="ECO:0000256" key="1">
    <source>
        <dbReference type="ARBA" id="ARBA00004651"/>
    </source>
</evidence>
<dbReference type="Gene3D" id="1.20.1250.20">
    <property type="entry name" value="MFS general substrate transporter like domains"/>
    <property type="match status" value="2"/>
</dbReference>
<keyword evidence="6" id="KW-0769">Symport</keyword>
<dbReference type="InterPro" id="IPR005828">
    <property type="entry name" value="MFS_sugar_transport-like"/>
</dbReference>
<dbReference type="PANTHER" id="PTHR43528">
    <property type="entry name" value="ALPHA-KETOGLUTARATE PERMEASE"/>
    <property type="match status" value="1"/>
</dbReference>
<feature type="transmembrane region" description="Helical" evidence="10">
    <location>
        <begin position="327"/>
        <end position="345"/>
    </location>
</feature>
<comment type="subcellular location">
    <subcellularLocation>
        <location evidence="1">Cell membrane</location>
        <topology evidence="1">Multi-pass membrane protein</topology>
    </subcellularLocation>
</comment>
<comment type="similarity">
    <text evidence="2">Belongs to the major facilitator superfamily. Metabolite:H+ Symporter (MHS) family (TC 2.A.1.6) family.</text>
</comment>
<feature type="transmembrane region" description="Helical" evidence="10">
    <location>
        <begin position="182"/>
        <end position="202"/>
    </location>
</feature>
<keyword evidence="3" id="KW-0813">Transport</keyword>
<evidence type="ECO:0000259" key="11">
    <source>
        <dbReference type="PROSITE" id="PS50850"/>
    </source>
</evidence>
<reference evidence="12 13" key="2">
    <citation type="journal article" date="2003" name="Nat. Biotechnol.">
        <title>Complete genome sequence and comparative analysis of the industrial microorganism Streptomyces avermitilis.</title>
        <authorList>
            <person name="Ikeda H."/>
            <person name="Ishikawa J."/>
            <person name="Hanamoto A."/>
            <person name="Shinose M."/>
            <person name="Kikuchi H."/>
            <person name="Shiba T."/>
            <person name="Sakaki Y."/>
            <person name="Hattori M."/>
            <person name="Omura S."/>
        </authorList>
    </citation>
    <scope>NUCLEOTIDE SEQUENCE [LARGE SCALE GENOMIC DNA]</scope>
    <source>
        <strain evidence="13">ATCC 31267 / DSM 46492 / JCM 5070 / NBRC 14893 / NCIMB 12804 / NRRL 8165 / MA-4680</strain>
    </source>
</reference>
<dbReference type="Pfam" id="PF00083">
    <property type="entry name" value="Sugar_tr"/>
    <property type="match status" value="1"/>
</dbReference>
<feature type="transmembrane region" description="Helical" evidence="10">
    <location>
        <begin position="294"/>
        <end position="315"/>
    </location>
</feature>
<dbReference type="PROSITE" id="PS50850">
    <property type="entry name" value="MFS"/>
    <property type="match status" value="1"/>
</dbReference>
<evidence type="ECO:0000256" key="3">
    <source>
        <dbReference type="ARBA" id="ARBA00022448"/>
    </source>
</evidence>
<keyword evidence="5 10" id="KW-0812">Transmembrane</keyword>
<feature type="transmembrane region" description="Helical" evidence="10">
    <location>
        <begin position="110"/>
        <end position="131"/>
    </location>
</feature>
<evidence type="ECO:0000313" key="13">
    <source>
        <dbReference type="Proteomes" id="UP000000428"/>
    </source>
</evidence>
<dbReference type="GO" id="GO:0005886">
    <property type="term" value="C:plasma membrane"/>
    <property type="evidence" value="ECO:0007669"/>
    <property type="project" value="UniProtKB-SubCell"/>
</dbReference>
<dbReference type="InterPro" id="IPR020846">
    <property type="entry name" value="MFS_dom"/>
</dbReference>
<dbReference type="Proteomes" id="UP000000428">
    <property type="component" value="Chromosome"/>
</dbReference>
<evidence type="ECO:0000256" key="4">
    <source>
        <dbReference type="ARBA" id="ARBA00022475"/>
    </source>
</evidence>
<gene>
    <name evidence="12" type="ORF">SAVERM_1708</name>
</gene>
<dbReference type="PANTHER" id="PTHR43528:SF1">
    <property type="entry name" value="ALPHA-KETOGLUTARATE PERMEASE"/>
    <property type="match status" value="1"/>
</dbReference>
<evidence type="ECO:0000256" key="6">
    <source>
        <dbReference type="ARBA" id="ARBA00022847"/>
    </source>
</evidence>
<dbReference type="eggNOG" id="COG0477">
    <property type="taxonomic scope" value="Bacteria"/>
</dbReference>
<feature type="transmembrane region" description="Helical" evidence="10">
    <location>
        <begin position="357"/>
        <end position="378"/>
    </location>
</feature>
<dbReference type="EMBL" id="BA000030">
    <property type="protein sequence ID" value="BAC69419.1"/>
    <property type="molecule type" value="Genomic_DNA"/>
</dbReference>
<dbReference type="GO" id="GO:0015293">
    <property type="term" value="F:symporter activity"/>
    <property type="evidence" value="ECO:0007669"/>
    <property type="project" value="UniProtKB-KW"/>
</dbReference>
<evidence type="ECO:0000256" key="10">
    <source>
        <dbReference type="SAM" id="Phobius"/>
    </source>
</evidence>
<feature type="domain" description="Major facilitator superfamily (MFS) profile" evidence="11">
    <location>
        <begin position="36"/>
        <end position="446"/>
    </location>
</feature>
<feature type="transmembrane region" description="Helical" evidence="10">
    <location>
        <begin position="214"/>
        <end position="231"/>
    </location>
</feature>
<dbReference type="AlphaFoldDB" id="Q82MF2"/>
<dbReference type="InterPro" id="IPR005829">
    <property type="entry name" value="Sugar_transporter_CS"/>
</dbReference>
<dbReference type="SUPFAM" id="SSF103473">
    <property type="entry name" value="MFS general substrate transporter"/>
    <property type="match status" value="1"/>
</dbReference>
<evidence type="ECO:0000256" key="7">
    <source>
        <dbReference type="ARBA" id="ARBA00022989"/>
    </source>
</evidence>
<evidence type="ECO:0000256" key="2">
    <source>
        <dbReference type="ARBA" id="ARBA00008240"/>
    </source>
</evidence>
<protein>
    <submittedName>
        <fullName evidence="12">Integral membrane transport protein</fullName>
    </submittedName>
</protein>
<keyword evidence="8 10" id="KW-0472">Membrane</keyword>
<dbReference type="KEGG" id="sma:SAVERM_1708"/>
<accession>Q82MF2</accession>
<feature type="region of interest" description="Disordered" evidence="9">
    <location>
        <begin position="1"/>
        <end position="25"/>
    </location>
</feature>
<dbReference type="InterPro" id="IPR011701">
    <property type="entry name" value="MFS"/>
</dbReference>
<feature type="transmembrane region" description="Helical" evidence="10">
    <location>
        <begin position="257"/>
        <end position="282"/>
    </location>
</feature>
<keyword evidence="13" id="KW-1185">Reference proteome</keyword>
<dbReference type="PROSITE" id="PS00216">
    <property type="entry name" value="SUGAR_TRANSPORT_1"/>
    <property type="match status" value="1"/>
</dbReference>
<name>Q82MF2_STRAW</name>
<reference evidence="12 13" key="1">
    <citation type="journal article" date="2001" name="Proc. Natl. Acad. Sci. U.S.A.">
        <title>Genome sequence of an industrial microorganism Streptomyces avermitilis: deducing the ability of producing secondary metabolites.</title>
        <authorList>
            <person name="Omura S."/>
            <person name="Ikeda H."/>
            <person name="Ishikawa J."/>
            <person name="Hanamoto A."/>
            <person name="Takahashi C."/>
            <person name="Shinose M."/>
            <person name="Takahashi Y."/>
            <person name="Horikawa H."/>
            <person name="Nakazawa H."/>
            <person name="Osonoe T."/>
            <person name="Kikuchi H."/>
            <person name="Shiba T."/>
            <person name="Sakaki Y."/>
            <person name="Hattori M."/>
        </authorList>
    </citation>
    <scope>NUCLEOTIDE SEQUENCE [LARGE SCALE GENOMIC DNA]</scope>
    <source>
        <strain evidence="13">ATCC 31267 / DSM 46492 / JCM 5070 / NBRC 14893 / NCIMB 12804 / NRRL 8165 / MA-4680</strain>
    </source>
</reference>
<organism evidence="12 13">
    <name type="scientific">Streptomyces avermitilis (strain ATCC 31267 / DSM 46492 / JCM 5070 / NBRC 14893 / NCIMB 12804 / NRRL 8165 / MA-4680)</name>
    <dbReference type="NCBI Taxonomy" id="227882"/>
    <lineage>
        <taxon>Bacteria</taxon>
        <taxon>Bacillati</taxon>
        <taxon>Actinomycetota</taxon>
        <taxon>Actinomycetes</taxon>
        <taxon>Kitasatosporales</taxon>
        <taxon>Streptomycetaceae</taxon>
        <taxon>Streptomyces</taxon>
    </lineage>
</organism>
<feature type="transmembrane region" description="Helical" evidence="10">
    <location>
        <begin position="390"/>
        <end position="410"/>
    </location>
</feature>
<reference evidence="12 13" key="3">
    <citation type="journal article" date="2014" name="J. Ind. Microbiol. Biotechnol.">
        <title>Genome mining of the Streptomyces avermitilis genome and development of genome-minimized hosts for heterologous expression of biosynthetic gene clusters.</title>
        <authorList>
            <person name="Ikeda H."/>
            <person name="Shin-ya K."/>
            <person name="Omura S."/>
        </authorList>
    </citation>
    <scope>NUCLEOTIDE SEQUENCE [LARGE SCALE GENOMIC DNA]</scope>
    <source>
        <strain evidence="13">ATCC 31267 / DSM 46492 / JCM 5070 / NBRC 14893 / NCIMB 12804 / NRRL 8165 / MA-4680</strain>
    </source>
</reference>
<dbReference type="HOGENOM" id="CLU_001265_39_0_11"/>
<evidence type="ECO:0000256" key="9">
    <source>
        <dbReference type="SAM" id="MobiDB-lite"/>
    </source>
</evidence>
<dbReference type="InterPro" id="IPR036259">
    <property type="entry name" value="MFS_trans_sf"/>
</dbReference>
<evidence type="ECO:0000256" key="5">
    <source>
        <dbReference type="ARBA" id="ARBA00022692"/>
    </source>
</evidence>
<keyword evidence="7 10" id="KW-1133">Transmembrane helix</keyword>
<dbReference type="Pfam" id="PF07690">
    <property type="entry name" value="MFS_1"/>
    <property type="match status" value="1"/>
</dbReference>
<feature type="transmembrane region" description="Helical" evidence="10">
    <location>
        <begin position="36"/>
        <end position="57"/>
    </location>
</feature>
<evidence type="ECO:0000313" key="12">
    <source>
        <dbReference type="EMBL" id="BAC69419.1"/>
    </source>
</evidence>
<feature type="compositionally biased region" description="Basic residues" evidence="9">
    <location>
        <begin position="1"/>
        <end position="10"/>
    </location>
</feature>